<dbReference type="PROSITE" id="PS00086">
    <property type="entry name" value="CYTOCHROME_P450"/>
    <property type="match status" value="1"/>
</dbReference>
<evidence type="ECO:0000256" key="1">
    <source>
        <dbReference type="ARBA" id="ARBA00001971"/>
    </source>
</evidence>
<dbReference type="GO" id="GO:0004497">
    <property type="term" value="F:monooxygenase activity"/>
    <property type="evidence" value="ECO:0007669"/>
    <property type="project" value="UniProtKB-KW"/>
</dbReference>
<keyword evidence="8 10" id="KW-0503">Monooxygenase</keyword>
<dbReference type="PANTHER" id="PTHR46300:SF7">
    <property type="entry name" value="P450, PUTATIVE (EUROFUNG)-RELATED"/>
    <property type="match status" value="1"/>
</dbReference>
<evidence type="ECO:0000256" key="3">
    <source>
        <dbReference type="ARBA" id="ARBA00010617"/>
    </source>
</evidence>
<name>A0A0H2QYG0_9AGAM</name>
<dbReference type="GO" id="GO:0016705">
    <property type="term" value="F:oxidoreductase activity, acting on paired donors, with incorporation or reduction of molecular oxygen"/>
    <property type="evidence" value="ECO:0007669"/>
    <property type="project" value="InterPro"/>
</dbReference>
<evidence type="ECO:0000313" key="11">
    <source>
        <dbReference type="EMBL" id="KLO04414.1"/>
    </source>
</evidence>
<comment type="cofactor">
    <cofactor evidence="1 9">
        <name>heme</name>
        <dbReference type="ChEBI" id="CHEBI:30413"/>
    </cofactor>
</comment>
<dbReference type="PANTHER" id="PTHR46300">
    <property type="entry name" value="P450, PUTATIVE (EUROFUNG)-RELATED-RELATED"/>
    <property type="match status" value="1"/>
</dbReference>
<keyword evidence="6 10" id="KW-0560">Oxidoreductase</keyword>
<dbReference type="Gene3D" id="1.10.630.10">
    <property type="entry name" value="Cytochrome P450"/>
    <property type="match status" value="1"/>
</dbReference>
<evidence type="ECO:0000256" key="9">
    <source>
        <dbReference type="PIRSR" id="PIRSR602401-1"/>
    </source>
</evidence>
<dbReference type="InParanoid" id="A0A0H2QYG0"/>
<evidence type="ECO:0000256" key="2">
    <source>
        <dbReference type="ARBA" id="ARBA00005179"/>
    </source>
</evidence>
<dbReference type="InterPro" id="IPR002401">
    <property type="entry name" value="Cyt_P450_E_grp-I"/>
</dbReference>
<dbReference type="SUPFAM" id="SSF48264">
    <property type="entry name" value="Cytochrome P450"/>
    <property type="match status" value="1"/>
</dbReference>
<dbReference type="PRINTS" id="PR00463">
    <property type="entry name" value="EP450I"/>
</dbReference>
<dbReference type="STRING" id="27342.A0A0H2QYG0"/>
<protein>
    <submittedName>
        <fullName evidence="11">Cytochrome P450</fullName>
    </submittedName>
</protein>
<keyword evidence="7 9" id="KW-0408">Iron</keyword>
<keyword evidence="4 9" id="KW-0349">Heme</keyword>
<dbReference type="EMBL" id="KQ086552">
    <property type="protein sequence ID" value="KLO04414.1"/>
    <property type="molecule type" value="Genomic_DNA"/>
</dbReference>
<evidence type="ECO:0000256" key="4">
    <source>
        <dbReference type="ARBA" id="ARBA00022617"/>
    </source>
</evidence>
<feature type="binding site" description="axial binding residue" evidence="9">
    <location>
        <position position="375"/>
    </location>
    <ligand>
        <name>heme</name>
        <dbReference type="ChEBI" id="CHEBI:30413"/>
    </ligand>
    <ligandPart>
        <name>Fe</name>
        <dbReference type="ChEBI" id="CHEBI:18248"/>
    </ligandPart>
</feature>
<dbReference type="GO" id="GO:0005506">
    <property type="term" value="F:iron ion binding"/>
    <property type="evidence" value="ECO:0007669"/>
    <property type="project" value="InterPro"/>
</dbReference>
<dbReference type="Proteomes" id="UP000053477">
    <property type="component" value="Unassembled WGS sequence"/>
</dbReference>
<dbReference type="InterPro" id="IPR017972">
    <property type="entry name" value="Cyt_P450_CS"/>
</dbReference>
<dbReference type="PRINTS" id="PR00385">
    <property type="entry name" value="P450"/>
</dbReference>
<dbReference type="InterPro" id="IPR036396">
    <property type="entry name" value="Cyt_P450_sf"/>
</dbReference>
<dbReference type="CDD" id="cd11065">
    <property type="entry name" value="CYP64-like"/>
    <property type="match status" value="1"/>
</dbReference>
<comment type="similarity">
    <text evidence="3 10">Belongs to the cytochrome P450 family.</text>
</comment>
<gene>
    <name evidence="11" type="ORF">SCHPADRAFT_947710</name>
</gene>
<keyword evidence="12" id="KW-1185">Reference proteome</keyword>
<feature type="non-terminal residue" evidence="11">
    <location>
        <position position="1"/>
    </location>
</feature>
<evidence type="ECO:0000313" key="12">
    <source>
        <dbReference type="Proteomes" id="UP000053477"/>
    </source>
</evidence>
<dbReference type="AlphaFoldDB" id="A0A0H2QYG0"/>
<dbReference type="Pfam" id="PF00067">
    <property type="entry name" value="p450"/>
    <property type="match status" value="1"/>
</dbReference>
<dbReference type="InterPro" id="IPR001128">
    <property type="entry name" value="Cyt_P450"/>
</dbReference>
<sequence length="463" mass="51967">PLTTGPISSVTVFGQHIVIINDLDLAVDVLDKNSTVFSDRPVMVFGGQMCGWDRSLPIMHYGPRHKEIRRILHKFMGSGDAISRHHPLIEIESRRFLFKVSKKPDRLADHIRKLSGAIILKMSHGYTIEPEEPDPLVKLGDDALLDFSRSVQAGTWLVDVLPFLQYLPDWLPGTGFKRVAKKIRANSDAMAEKPHTFVKKQMQSGHYYPSLTSSLVEEGNHTADDEYNIKWSAAAVYGGGADTTVSAKYSFFLAMILYPDVQRKAQEELDRVVGMERLPTFSDRKSLTYIGAIIKETLRWHPVVPLGVPHVPTQDSIVKGYAIPKGTIILANIWEFTRDPSRHRQPERFEPERFLGENPEPDPYGSAFGFGRRICPGKELAVAILFIYVAQTLAAFTVGKALDADGNEIVPDEDYTNGIISRPKDFLCSIKPRSEKMVELINAVEFEHPFEPSHSTELLNLSC</sequence>
<proteinExistence type="inferred from homology"/>
<evidence type="ECO:0000256" key="5">
    <source>
        <dbReference type="ARBA" id="ARBA00022723"/>
    </source>
</evidence>
<accession>A0A0H2QYG0</accession>
<evidence type="ECO:0000256" key="8">
    <source>
        <dbReference type="ARBA" id="ARBA00023033"/>
    </source>
</evidence>
<evidence type="ECO:0000256" key="6">
    <source>
        <dbReference type="ARBA" id="ARBA00023002"/>
    </source>
</evidence>
<keyword evidence="5 9" id="KW-0479">Metal-binding</keyword>
<dbReference type="InterPro" id="IPR050364">
    <property type="entry name" value="Cytochrome_P450_fung"/>
</dbReference>
<evidence type="ECO:0000256" key="7">
    <source>
        <dbReference type="ARBA" id="ARBA00023004"/>
    </source>
</evidence>
<dbReference type="GO" id="GO:0020037">
    <property type="term" value="F:heme binding"/>
    <property type="evidence" value="ECO:0007669"/>
    <property type="project" value="InterPro"/>
</dbReference>
<comment type="pathway">
    <text evidence="2">Secondary metabolite biosynthesis.</text>
</comment>
<organism evidence="11 12">
    <name type="scientific">Schizopora paradoxa</name>
    <dbReference type="NCBI Taxonomy" id="27342"/>
    <lineage>
        <taxon>Eukaryota</taxon>
        <taxon>Fungi</taxon>
        <taxon>Dikarya</taxon>
        <taxon>Basidiomycota</taxon>
        <taxon>Agaricomycotina</taxon>
        <taxon>Agaricomycetes</taxon>
        <taxon>Hymenochaetales</taxon>
        <taxon>Schizoporaceae</taxon>
        <taxon>Schizopora</taxon>
    </lineage>
</organism>
<evidence type="ECO:0000256" key="10">
    <source>
        <dbReference type="RuleBase" id="RU000461"/>
    </source>
</evidence>
<reference evidence="11 12" key="1">
    <citation type="submission" date="2015-04" db="EMBL/GenBank/DDBJ databases">
        <title>Complete genome sequence of Schizopora paradoxa KUC8140, a cosmopolitan wood degrader in East Asia.</title>
        <authorList>
            <consortium name="DOE Joint Genome Institute"/>
            <person name="Min B."/>
            <person name="Park H."/>
            <person name="Jang Y."/>
            <person name="Kim J.-J."/>
            <person name="Kim K.H."/>
            <person name="Pangilinan J."/>
            <person name="Lipzen A."/>
            <person name="Riley R."/>
            <person name="Grigoriev I.V."/>
            <person name="Spatafora J.W."/>
            <person name="Choi I.-G."/>
        </authorList>
    </citation>
    <scope>NUCLEOTIDE SEQUENCE [LARGE SCALE GENOMIC DNA]</scope>
    <source>
        <strain evidence="11 12">KUC8140</strain>
    </source>
</reference>
<dbReference type="OrthoDB" id="2789670at2759"/>